<evidence type="ECO:0000256" key="1">
    <source>
        <dbReference type="SAM" id="SignalP"/>
    </source>
</evidence>
<protein>
    <submittedName>
        <fullName evidence="2">Uncharacterized protein</fullName>
    </submittedName>
</protein>
<name>A0A5B7SL58_9FLAO</name>
<evidence type="ECO:0000313" key="3">
    <source>
        <dbReference type="Proteomes" id="UP000310017"/>
    </source>
</evidence>
<reference evidence="2 3" key="1">
    <citation type="submission" date="2019-05" db="EMBL/GenBank/DDBJ databases">
        <title>Genome sequencing of F202Z8.</title>
        <authorList>
            <person name="Kwon Y.M."/>
        </authorList>
    </citation>
    <scope>NUCLEOTIDE SEQUENCE [LARGE SCALE GENOMIC DNA]</scope>
    <source>
        <strain evidence="2 3">F202Z8</strain>
    </source>
</reference>
<feature type="signal peptide" evidence="1">
    <location>
        <begin position="1"/>
        <end position="19"/>
    </location>
</feature>
<proteinExistence type="predicted"/>
<accession>A0A5B7SL58</accession>
<evidence type="ECO:0000313" key="2">
    <source>
        <dbReference type="EMBL" id="QCW98791.1"/>
    </source>
</evidence>
<dbReference type="AlphaFoldDB" id="A0A5B7SL58"/>
<feature type="chain" id="PRO_5023127578" evidence="1">
    <location>
        <begin position="20"/>
        <end position="494"/>
    </location>
</feature>
<dbReference type="Proteomes" id="UP000310017">
    <property type="component" value="Chromosome"/>
</dbReference>
<dbReference type="RefSeq" id="WP_138851146.1">
    <property type="nucleotide sequence ID" value="NZ_CP040710.1"/>
</dbReference>
<keyword evidence="3" id="KW-1185">Reference proteome</keyword>
<keyword evidence="1" id="KW-0732">Signal</keyword>
<sequence>MKNLFVFFLVLVCTNFGTAQVKIGDNPQSLDPTSILELESNSKVLVISRMPEAEILGLTPLQGAVVYNTDASCIFYYDGSNWNNLCNGGSTGNISWGTITGNLTDQADLADELQNYVDLTTEQSIAGEKTLTEKFTVDTGTPTDRVAEFLGRVKGEDGTAPEDFVTKAQLDASGGGGGGGGTWGSITGTLSDQMDLAAAFQNYVDLATAQSIAGEKTLTEKFTVDTGTTTDQVAEFLGRVKGEDGTAPEDFVTKAQLDASPGGGGGTWGSITGTLSDQTDLAATFQNYVDLSTAQSIAGEKTLTEKFTVNTGGMNDQVAEFLGRVKGENGTELDDFVTRRQLNAVVATGASGEEGSIFFAGTDTGLTENNDQLFWDNTINQLKVGNNVLPNQNGSTNSTLNIQGSVSKRITFGETILNETHHTVIINDPALTAAVIVLPPANTCTGRVYIIKKRPNIAITIQGDYIDRNYVTTTVMNDNILHIQSNGFQWEQIN</sequence>
<dbReference type="EMBL" id="CP040710">
    <property type="protein sequence ID" value="QCW98791.1"/>
    <property type="molecule type" value="Genomic_DNA"/>
</dbReference>
<organism evidence="2 3">
    <name type="scientific">Aggregatimonas sangjinii</name>
    <dbReference type="NCBI Taxonomy" id="2583587"/>
    <lineage>
        <taxon>Bacteria</taxon>
        <taxon>Pseudomonadati</taxon>
        <taxon>Bacteroidota</taxon>
        <taxon>Flavobacteriia</taxon>
        <taxon>Flavobacteriales</taxon>
        <taxon>Flavobacteriaceae</taxon>
        <taxon>Aggregatimonas</taxon>
    </lineage>
</organism>
<dbReference type="OrthoDB" id="1396884at2"/>
<dbReference type="KEGG" id="asag:FGM00_01155"/>
<gene>
    <name evidence="2" type="ORF">FGM00_01155</name>
</gene>